<gene>
    <name evidence="2" type="ORF">SAMN05661093_10705</name>
</gene>
<dbReference type="GO" id="GO:0003824">
    <property type="term" value="F:catalytic activity"/>
    <property type="evidence" value="ECO:0007669"/>
    <property type="project" value="UniProtKB-ARBA"/>
</dbReference>
<evidence type="ECO:0000313" key="2">
    <source>
        <dbReference type="EMBL" id="SMD27108.1"/>
    </source>
</evidence>
<feature type="domain" description="AB hydrolase-1" evidence="1">
    <location>
        <begin position="23"/>
        <end position="276"/>
    </location>
</feature>
<keyword evidence="3" id="KW-1185">Reference proteome</keyword>
<dbReference type="Gene3D" id="3.40.50.1820">
    <property type="entry name" value="alpha/beta hydrolase"/>
    <property type="match status" value="1"/>
</dbReference>
<dbReference type="AlphaFoldDB" id="A0A1W2FZR1"/>
<name>A0A1W2FZR1_KIBAR</name>
<dbReference type="SUPFAM" id="SSF53474">
    <property type="entry name" value="alpha/beta-Hydrolases"/>
    <property type="match status" value="1"/>
</dbReference>
<evidence type="ECO:0000259" key="1">
    <source>
        <dbReference type="Pfam" id="PF00561"/>
    </source>
</evidence>
<dbReference type="Proteomes" id="UP000192674">
    <property type="component" value="Unassembled WGS sequence"/>
</dbReference>
<dbReference type="InterPro" id="IPR000073">
    <property type="entry name" value="AB_hydrolase_1"/>
</dbReference>
<dbReference type="Pfam" id="PF00561">
    <property type="entry name" value="Abhydrolase_1"/>
    <property type="match status" value="1"/>
</dbReference>
<dbReference type="OrthoDB" id="9800988at2"/>
<proteinExistence type="predicted"/>
<dbReference type="PANTHER" id="PTHR45763">
    <property type="entry name" value="HYDROLASE, ALPHA/BETA FOLD FAMILY PROTEIN, EXPRESSED-RELATED"/>
    <property type="match status" value="1"/>
</dbReference>
<protein>
    <submittedName>
        <fullName evidence="2">Pimeloyl-ACP methyl ester carboxylesterase</fullName>
    </submittedName>
</protein>
<organism evidence="2 3">
    <name type="scientific">Kibdelosporangium aridum</name>
    <dbReference type="NCBI Taxonomy" id="2030"/>
    <lineage>
        <taxon>Bacteria</taxon>
        <taxon>Bacillati</taxon>
        <taxon>Actinomycetota</taxon>
        <taxon>Actinomycetes</taxon>
        <taxon>Pseudonocardiales</taxon>
        <taxon>Pseudonocardiaceae</taxon>
        <taxon>Kibdelosporangium</taxon>
    </lineage>
</organism>
<dbReference type="RefSeq" id="WP_084434712.1">
    <property type="nucleotide sequence ID" value="NZ_FWXV01000020.1"/>
</dbReference>
<dbReference type="InterPro" id="IPR029058">
    <property type="entry name" value="AB_hydrolase_fold"/>
</dbReference>
<evidence type="ECO:0000313" key="3">
    <source>
        <dbReference type="Proteomes" id="UP000192674"/>
    </source>
</evidence>
<sequence length="293" mass="30310">MSTVQASDSRRLDVFAEGPEHAPALLFHHGTPGAAEYYAPLVAAAKAAGFRWISYTRPGNGGSDRSPGRTVADAAVDSATVLDALGAGEFVTAGLSGGGPHALACAALLPSRCAGAVTVGGLAPRTEFVTAGLDWTDGMDQTNVAQFDAAGAGENSLREFIKPFADQIATLDGAGVAGMLGSLVDAPDRAVLTGGYADYIAASFKEATRVGIDGWVDDFLAFVRPWGFALADVQRPVAVWHGSEDRMVAPRHGAFLAEHLPDVRPHLLPGEGHLSLGVGSFAEILAETKAFLD</sequence>
<dbReference type="EMBL" id="FWXV01000020">
    <property type="protein sequence ID" value="SMD27108.1"/>
    <property type="molecule type" value="Genomic_DNA"/>
</dbReference>
<reference evidence="2 3" key="1">
    <citation type="submission" date="2017-04" db="EMBL/GenBank/DDBJ databases">
        <authorList>
            <person name="Afonso C.L."/>
            <person name="Miller P.J."/>
            <person name="Scott M.A."/>
            <person name="Spackman E."/>
            <person name="Goraichik I."/>
            <person name="Dimitrov K.M."/>
            <person name="Suarez D.L."/>
            <person name="Swayne D.E."/>
        </authorList>
    </citation>
    <scope>NUCLEOTIDE SEQUENCE [LARGE SCALE GENOMIC DNA]</scope>
    <source>
        <strain evidence="2 3">DSM 43828</strain>
    </source>
</reference>
<accession>A0A1W2FZR1</accession>
<dbReference type="PANTHER" id="PTHR45763:SF46">
    <property type="entry name" value="AB HYDROLASE-1 DOMAIN-CONTAINING PROTEIN"/>
    <property type="match status" value="1"/>
</dbReference>